<dbReference type="PANTHER" id="PTHR19370:SF189">
    <property type="entry name" value="CYTOCHROME C MITOCHONDRIAL IMPORT FACTOR CYC2"/>
    <property type="match status" value="1"/>
</dbReference>
<evidence type="ECO:0000256" key="7">
    <source>
        <dbReference type="ARBA" id="ARBA00023136"/>
    </source>
</evidence>
<evidence type="ECO:0000256" key="4">
    <source>
        <dbReference type="ARBA" id="ARBA00022630"/>
    </source>
</evidence>
<dbReference type="InterPro" id="IPR017927">
    <property type="entry name" value="FAD-bd_FR_type"/>
</dbReference>
<dbReference type="InterPro" id="IPR017938">
    <property type="entry name" value="Riboflavin_synthase-like_b-brl"/>
</dbReference>
<evidence type="ECO:0000256" key="8">
    <source>
        <dbReference type="SAM" id="MobiDB-lite"/>
    </source>
</evidence>
<dbReference type="Gene3D" id="3.40.50.80">
    <property type="entry name" value="Nucleotide-binding domain of ferredoxin-NADP reductase (FNR) module"/>
    <property type="match status" value="1"/>
</dbReference>
<comment type="cofactor">
    <cofactor evidence="1">
        <name>FAD</name>
        <dbReference type="ChEBI" id="CHEBI:57692"/>
    </cofactor>
</comment>
<evidence type="ECO:0000256" key="1">
    <source>
        <dbReference type="ARBA" id="ARBA00001974"/>
    </source>
</evidence>
<feature type="region of interest" description="Disordered" evidence="8">
    <location>
        <begin position="1"/>
        <end position="25"/>
    </location>
</feature>
<evidence type="ECO:0000313" key="10">
    <source>
        <dbReference type="EMBL" id="CAK7216269.1"/>
    </source>
</evidence>
<dbReference type="Proteomes" id="UP001642406">
    <property type="component" value="Unassembled WGS sequence"/>
</dbReference>
<feature type="region of interest" description="Disordered" evidence="8">
    <location>
        <begin position="274"/>
        <end position="296"/>
    </location>
</feature>
<proteinExistence type="inferred from homology"/>
<keyword evidence="5" id="KW-0274">FAD</keyword>
<evidence type="ECO:0000256" key="5">
    <source>
        <dbReference type="ARBA" id="ARBA00022827"/>
    </source>
</evidence>
<gene>
    <name evidence="10" type="primary">CYC2</name>
    <name evidence="10" type="ORF">SBRCBS47491_002767</name>
</gene>
<keyword evidence="7" id="KW-0472">Membrane</keyword>
<dbReference type="EMBL" id="CAWUHC010000017">
    <property type="protein sequence ID" value="CAK7216269.1"/>
    <property type="molecule type" value="Genomic_DNA"/>
</dbReference>
<name>A0ABP0BAK2_9PEZI</name>
<sequence>MDSPAGLAGLRACGGTNSSNSNDREALNDRKFLPYDVVAREDISPTAFVLTVRLSSGTKATQKLTRSRMNDAWAHGLWSVEVKQPQLQIARDYTPLPEVYATHTESAGESDDDTTLRLFVRVVPGGEVTKYLSRKTVGSTIELRGPHPSFDVVARLGDKSDKSRALVENEPKKMIILAGGTGVATALQAVDAALRASPTVSISLLWANRQANDCYGLNAGPLPAELNPVVRDIRALQALYGSHRLQVQTFVDAERTFITEAHVRKAIGGSDRKNSWFTSWRKGEPEAGKTPEASGADGSCIYHSQKKLTQMHADPLRNRHDGKAACSCAEGKNLVLVSGPDGFIEAWAGPKAWQAGKERQGPVGGILGQILNQDPQTLSKWQVLKL</sequence>
<comment type="caution">
    <text evidence="10">The sequence shown here is derived from an EMBL/GenBank/DDBJ whole genome shotgun (WGS) entry which is preliminary data.</text>
</comment>
<evidence type="ECO:0000256" key="2">
    <source>
        <dbReference type="ARBA" id="ARBA00004370"/>
    </source>
</evidence>
<keyword evidence="11" id="KW-1185">Reference proteome</keyword>
<dbReference type="PROSITE" id="PS51384">
    <property type="entry name" value="FAD_FR"/>
    <property type="match status" value="1"/>
</dbReference>
<dbReference type="CDD" id="cd06183">
    <property type="entry name" value="cyt_b5_reduct_like"/>
    <property type="match status" value="1"/>
</dbReference>
<evidence type="ECO:0000313" key="11">
    <source>
        <dbReference type="Proteomes" id="UP001642406"/>
    </source>
</evidence>
<accession>A0ABP0BAK2</accession>
<evidence type="ECO:0000259" key="9">
    <source>
        <dbReference type="PROSITE" id="PS51384"/>
    </source>
</evidence>
<dbReference type="InterPro" id="IPR039261">
    <property type="entry name" value="FNR_nucleotide-bd"/>
</dbReference>
<organism evidence="10 11">
    <name type="scientific">Sporothrix bragantina</name>
    <dbReference type="NCBI Taxonomy" id="671064"/>
    <lineage>
        <taxon>Eukaryota</taxon>
        <taxon>Fungi</taxon>
        <taxon>Dikarya</taxon>
        <taxon>Ascomycota</taxon>
        <taxon>Pezizomycotina</taxon>
        <taxon>Sordariomycetes</taxon>
        <taxon>Sordariomycetidae</taxon>
        <taxon>Ophiostomatales</taxon>
        <taxon>Ophiostomataceae</taxon>
        <taxon>Sporothrix</taxon>
    </lineage>
</organism>
<dbReference type="SUPFAM" id="SSF63380">
    <property type="entry name" value="Riboflavin synthase domain-like"/>
    <property type="match status" value="1"/>
</dbReference>
<comment type="similarity">
    <text evidence="3">Belongs to the flavoprotein pyridine nucleotide cytochrome reductase family.</text>
</comment>
<evidence type="ECO:0000256" key="6">
    <source>
        <dbReference type="ARBA" id="ARBA00023002"/>
    </source>
</evidence>
<dbReference type="InterPro" id="IPR008333">
    <property type="entry name" value="Cbr1-like_FAD-bd_dom"/>
</dbReference>
<evidence type="ECO:0000256" key="3">
    <source>
        <dbReference type="ARBA" id="ARBA00006105"/>
    </source>
</evidence>
<protein>
    <submittedName>
        <fullName evidence="10">Mitochondrial peripheral inner membrane protein</fullName>
    </submittedName>
</protein>
<keyword evidence="4" id="KW-0285">Flavoprotein</keyword>
<dbReference type="PANTHER" id="PTHR19370">
    <property type="entry name" value="NADH-CYTOCHROME B5 REDUCTASE"/>
    <property type="match status" value="1"/>
</dbReference>
<dbReference type="PRINTS" id="PR00406">
    <property type="entry name" value="CYTB5RDTASE"/>
</dbReference>
<dbReference type="Gene3D" id="2.40.30.10">
    <property type="entry name" value="Translation factors"/>
    <property type="match status" value="1"/>
</dbReference>
<dbReference type="SUPFAM" id="SSF52343">
    <property type="entry name" value="Ferredoxin reductase-like, C-terminal NADP-linked domain"/>
    <property type="match status" value="1"/>
</dbReference>
<comment type="subcellular location">
    <subcellularLocation>
        <location evidence="2">Membrane</location>
    </subcellularLocation>
</comment>
<feature type="domain" description="FAD-binding FR-type" evidence="9">
    <location>
        <begin position="30"/>
        <end position="153"/>
    </location>
</feature>
<reference evidence="10 11" key="1">
    <citation type="submission" date="2024-01" db="EMBL/GenBank/DDBJ databases">
        <authorList>
            <person name="Allen C."/>
            <person name="Tagirdzhanova G."/>
        </authorList>
    </citation>
    <scope>NUCLEOTIDE SEQUENCE [LARGE SCALE GENOMIC DNA]</scope>
</reference>
<keyword evidence="6" id="KW-0560">Oxidoreductase</keyword>
<dbReference type="Pfam" id="PF00970">
    <property type="entry name" value="FAD_binding_6"/>
    <property type="match status" value="1"/>
</dbReference>
<dbReference type="InterPro" id="IPR001834">
    <property type="entry name" value="CBR-like"/>
</dbReference>